<dbReference type="CDD" id="cd02252">
    <property type="entry name" value="nylC_like"/>
    <property type="match status" value="1"/>
</dbReference>
<gene>
    <name evidence="2" type="ORF">GCM10007924_06810</name>
</gene>
<sequence length="329" mass="33789">MIKPGAKNLITDVDGIRVGNAHHEGVISGVTAIIPDEQAVAAVDVRGGGPGTRETEVLKPDCLVDRVDGIVLSGGSVFGLDAASGAVNVLATQGRGFKIHDMTVPIVPSAILFDLINGGDKNWGDTPPYHELGRQAVLSVSHDFELGNVGAGFGATAGRIKGGLGSASAVSEDGLQVGALIAVNPVGSVTVPGTDSFWAWELEQGQEFGGVGAPKLEGDVVMDLPAEGRIGGNTTIGVVATNMALTKSQAQRVAIMAQDGYARAIRPVHTPFDGDTIFVLSTEKKQLEEPTPLSLAKIGSIAADCVARAVARAVYHADSIGGIPAYRSK</sequence>
<evidence type="ECO:0000256" key="1">
    <source>
        <dbReference type="ARBA" id="ARBA00007068"/>
    </source>
</evidence>
<evidence type="ECO:0000313" key="2">
    <source>
        <dbReference type="EMBL" id="GLQ05460.1"/>
    </source>
</evidence>
<dbReference type="PANTHER" id="PTHR36512">
    <property type="entry name" value="D-AMINOPEPTIDASE"/>
    <property type="match status" value="1"/>
</dbReference>
<comment type="caution">
    <text evidence="2">The sequence shown here is derived from an EMBL/GenBank/DDBJ whole genome shotgun (WGS) entry which is preliminary data.</text>
</comment>
<comment type="similarity">
    <text evidence="1">Belongs to the peptidase S58 family.</text>
</comment>
<dbReference type="Gene3D" id="3.60.70.12">
    <property type="entry name" value="L-amino peptidase D-ALA esterase/amidase"/>
    <property type="match status" value="1"/>
</dbReference>
<dbReference type="SUPFAM" id="SSF56266">
    <property type="entry name" value="DmpA/ArgJ-like"/>
    <property type="match status" value="1"/>
</dbReference>
<dbReference type="Pfam" id="PF03576">
    <property type="entry name" value="Peptidase_S58"/>
    <property type="match status" value="1"/>
</dbReference>
<dbReference type="InterPro" id="IPR005321">
    <property type="entry name" value="Peptidase_S58_DmpA"/>
</dbReference>
<accession>A0ABQ5U002</accession>
<dbReference type="Proteomes" id="UP001161409">
    <property type="component" value="Unassembled WGS sequence"/>
</dbReference>
<reference evidence="2" key="2">
    <citation type="submission" date="2023-01" db="EMBL/GenBank/DDBJ databases">
        <title>Draft genome sequence of Sneathiella chinensis strain NBRC 103408.</title>
        <authorList>
            <person name="Sun Q."/>
            <person name="Mori K."/>
        </authorList>
    </citation>
    <scope>NUCLEOTIDE SEQUENCE</scope>
    <source>
        <strain evidence="2">NBRC 103408</strain>
    </source>
</reference>
<proteinExistence type="inferred from homology"/>
<keyword evidence="3" id="KW-1185">Reference proteome</keyword>
<reference evidence="2" key="1">
    <citation type="journal article" date="2014" name="Int. J. Syst. Evol. Microbiol.">
        <title>Complete genome of a new Firmicutes species belonging to the dominant human colonic microbiota ('Ruminococcus bicirculans') reveals two chromosomes and a selective capacity to utilize plant glucans.</title>
        <authorList>
            <consortium name="NISC Comparative Sequencing Program"/>
            <person name="Wegmann U."/>
            <person name="Louis P."/>
            <person name="Goesmann A."/>
            <person name="Henrissat B."/>
            <person name="Duncan S.H."/>
            <person name="Flint H.J."/>
        </authorList>
    </citation>
    <scope>NUCLEOTIDE SEQUENCE</scope>
    <source>
        <strain evidence="2">NBRC 103408</strain>
    </source>
</reference>
<dbReference type="RefSeq" id="WP_169559461.1">
    <property type="nucleotide sequence ID" value="NZ_BSNF01000001.1"/>
</dbReference>
<protein>
    <submittedName>
        <fullName evidence="2">Peptidase T4</fullName>
    </submittedName>
</protein>
<dbReference type="EMBL" id="BSNF01000001">
    <property type="protein sequence ID" value="GLQ05460.1"/>
    <property type="molecule type" value="Genomic_DNA"/>
</dbReference>
<dbReference type="PANTHER" id="PTHR36512:SF3">
    <property type="entry name" value="BLR5678 PROTEIN"/>
    <property type="match status" value="1"/>
</dbReference>
<evidence type="ECO:0000313" key="3">
    <source>
        <dbReference type="Proteomes" id="UP001161409"/>
    </source>
</evidence>
<organism evidence="2 3">
    <name type="scientific">Sneathiella chinensis</name>
    <dbReference type="NCBI Taxonomy" id="349750"/>
    <lineage>
        <taxon>Bacteria</taxon>
        <taxon>Pseudomonadati</taxon>
        <taxon>Pseudomonadota</taxon>
        <taxon>Alphaproteobacteria</taxon>
        <taxon>Sneathiellales</taxon>
        <taxon>Sneathiellaceae</taxon>
        <taxon>Sneathiella</taxon>
    </lineage>
</organism>
<name>A0ABQ5U002_9PROT</name>
<dbReference type="InterPro" id="IPR016117">
    <property type="entry name" value="ArgJ-like_dom_sf"/>
</dbReference>